<sequence>MSIYLTPVTPLEFLTGFIPPLGFRPSGQSLSFKGEGEFFGRETLPLLDAPYSG</sequence>
<reference evidence="1" key="1">
    <citation type="journal article" date="2014" name="Front. Microbiol.">
        <title>High frequency of phylogenetically diverse reductive dehalogenase-homologous genes in deep subseafloor sedimentary metagenomes.</title>
        <authorList>
            <person name="Kawai M."/>
            <person name="Futagami T."/>
            <person name="Toyoda A."/>
            <person name="Takaki Y."/>
            <person name="Nishi S."/>
            <person name="Hori S."/>
            <person name="Arai W."/>
            <person name="Tsubouchi T."/>
            <person name="Morono Y."/>
            <person name="Uchiyama I."/>
            <person name="Ito T."/>
            <person name="Fujiyama A."/>
            <person name="Inagaki F."/>
            <person name="Takami H."/>
        </authorList>
    </citation>
    <scope>NUCLEOTIDE SEQUENCE</scope>
    <source>
        <strain evidence="1">Expedition CK06-06</strain>
    </source>
</reference>
<name>X1IAX0_9ZZZZ</name>
<dbReference type="AlphaFoldDB" id="X1IAX0"/>
<evidence type="ECO:0000313" key="1">
    <source>
        <dbReference type="EMBL" id="GAH78842.1"/>
    </source>
</evidence>
<organism evidence="1">
    <name type="scientific">marine sediment metagenome</name>
    <dbReference type="NCBI Taxonomy" id="412755"/>
    <lineage>
        <taxon>unclassified sequences</taxon>
        <taxon>metagenomes</taxon>
        <taxon>ecological metagenomes</taxon>
    </lineage>
</organism>
<comment type="caution">
    <text evidence="1">The sequence shown here is derived from an EMBL/GenBank/DDBJ whole genome shotgun (WGS) entry which is preliminary data.</text>
</comment>
<dbReference type="EMBL" id="BARU01039231">
    <property type="protein sequence ID" value="GAH78842.1"/>
    <property type="molecule type" value="Genomic_DNA"/>
</dbReference>
<accession>X1IAX0</accession>
<protein>
    <submittedName>
        <fullName evidence="1">Uncharacterized protein</fullName>
    </submittedName>
</protein>
<proteinExistence type="predicted"/>
<feature type="non-terminal residue" evidence="1">
    <location>
        <position position="53"/>
    </location>
</feature>
<gene>
    <name evidence="1" type="ORF">S03H2_60835</name>
</gene>